<dbReference type="RefSeq" id="WP_129208600.1">
    <property type="nucleotide sequence ID" value="NZ_BMGU01000004.1"/>
</dbReference>
<dbReference type="PANTHER" id="PTHR45138">
    <property type="entry name" value="REGULATORY COMPONENTS OF SENSORY TRANSDUCTION SYSTEM"/>
    <property type="match status" value="1"/>
</dbReference>
<accession>A0A4Q1SE55</accession>
<feature type="transmembrane region" description="Helical" evidence="3">
    <location>
        <begin position="135"/>
        <end position="156"/>
    </location>
</feature>
<dbReference type="Pfam" id="PF00990">
    <property type="entry name" value="GGDEF"/>
    <property type="match status" value="1"/>
</dbReference>
<keyword evidence="6" id="KW-1185">Reference proteome</keyword>
<evidence type="ECO:0000256" key="1">
    <source>
        <dbReference type="ARBA" id="ARBA00012528"/>
    </source>
</evidence>
<dbReference type="CDD" id="cd01949">
    <property type="entry name" value="GGDEF"/>
    <property type="match status" value="1"/>
</dbReference>
<evidence type="ECO:0000259" key="4">
    <source>
        <dbReference type="PROSITE" id="PS50887"/>
    </source>
</evidence>
<proteinExistence type="predicted"/>
<evidence type="ECO:0000256" key="2">
    <source>
        <dbReference type="ARBA" id="ARBA00034247"/>
    </source>
</evidence>
<dbReference type="FunFam" id="3.30.70.270:FF:000001">
    <property type="entry name" value="Diguanylate cyclase domain protein"/>
    <property type="match status" value="1"/>
</dbReference>
<dbReference type="GO" id="GO:0043709">
    <property type="term" value="P:cell adhesion involved in single-species biofilm formation"/>
    <property type="evidence" value="ECO:0007669"/>
    <property type="project" value="TreeGrafter"/>
</dbReference>
<feature type="transmembrane region" description="Helical" evidence="3">
    <location>
        <begin position="269"/>
        <end position="290"/>
    </location>
</feature>
<dbReference type="EMBL" id="SDMK01000002">
    <property type="protein sequence ID" value="RXS95403.1"/>
    <property type="molecule type" value="Genomic_DNA"/>
</dbReference>
<evidence type="ECO:0000313" key="5">
    <source>
        <dbReference type="EMBL" id="RXS95403.1"/>
    </source>
</evidence>
<dbReference type="Gene3D" id="3.30.70.270">
    <property type="match status" value="1"/>
</dbReference>
<name>A0A4Q1SE55_9BACT</name>
<feature type="transmembrane region" description="Helical" evidence="3">
    <location>
        <begin position="168"/>
        <end position="190"/>
    </location>
</feature>
<gene>
    <name evidence="5" type="ORF">ESZ00_12545</name>
</gene>
<feature type="transmembrane region" description="Helical" evidence="3">
    <location>
        <begin position="12"/>
        <end position="37"/>
    </location>
</feature>
<dbReference type="SUPFAM" id="SSF55073">
    <property type="entry name" value="Nucleotide cyclase"/>
    <property type="match status" value="1"/>
</dbReference>
<dbReference type="GO" id="GO:0005886">
    <property type="term" value="C:plasma membrane"/>
    <property type="evidence" value="ECO:0007669"/>
    <property type="project" value="TreeGrafter"/>
</dbReference>
<dbReference type="PANTHER" id="PTHR45138:SF9">
    <property type="entry name" value="DIGUANYLATE CYCLASE DGCM-RELATED"/>
    <property type="match status" value="1"/>
</dbReference>
<feature type="transmembrane region" description="Helical" evidence="3">
    <location>
        <begin position="111"/>
        <end position="128"/>
    </location>
</feature>
<dbReference type="Proteomes" id="UP000290253">
    <property type="component" value="Unassembled WGS sequence"/>
</dbReference>
<comment type="caution">
    <text evidence="5">The sequence shown here is derived from an EMBL/GenBank/DDBJ whole genome shotgun (WGS) entry which is preliminary data.</text>
</comment>
<dbReference type="AlphaFoldDB" id="A0A4Q1SE55"/>
<dbReference type="EC" id="2.7.7.65" evidence="1"/>
<organism evidence="5 6">
    <name type="scientific">Silvibacterium dinghuense</name>
    <dbReference type="NCBI Taxonomy" id="1560006"/>
    <lineage>
        <taxon>Bacteria</taxon>
        <taxon>Pseudomonadati</taxon>
        <taxon>Acidobacteriota</taxon>
        <taxon>Terriglobia</taxon>
        <taxon>Terriglobales</taxon>
        <taxon>Acidobacteriaceae</taxon>
        <taxon>Silvibacterium</taxon>
    </lineage>
</organism>
<feature type="domain" description="GGDEF" evidence="4">
    <location>
        <begin position="374"/>
        <end position="511"/>
    </location>
</feature>
<reference evidence="5 6" key="1">
    <citation type="journal article" date="2016" name="Int. J. Syst. Evol. Microbiol.">
        <title>Acidipila dinghuensis sp. nov., an acidobacterium isolated from forest soil.</title>
        <authorList>
            <person name="Jiang Y.W."/>
            <person name="Wang J."/>
            <person name="Chen M.H."/>
            <person name="Lv Y.Y."/>
            <person name="Qiu L.H."/>
        </authorList>
    </citation>
    <scope>NUCLEOTIDE SEQUENCE [LARGE SCALE GENOMIC DNA]</scope>
    <source>
        <strain evidence="5 6">DHOF10</strain>
    </source>
</reference>
<evidence type="ECO:0000256" key="3">
    <source>
        <dbReference type="SAM" id="Phobius"/>
    </source>
</evidence>
<sequence length="520" mass="57582">MASDVDRKHRSVLIPGGTPLLWALLLVLFLHTIQLLFAGHAISISRLFTAAVPVIAAICVLWRSRLLEARERVSWRWMALALLLWALGQVVETLMPGAAAASNLSVDASDLFYLSAALPVLLAVSNTAENEAVPGVLYLNLVQFGLAVLLIYYRVFRVPQSNSMASSVMLAIYAWECVFLVLASTLRLFCWISREERKRMKWMVVTVWSYAPIEFGMDYATAHWHLRTGTLLDLLWSLPFAFAGWRALSIPVDASRTEKNILSPRTARLLQSLCPMLVTIALFVLAAMLLGSHPLLARYSILGLLVLQGLHAGVVQMNYHSGQQLLLEREQRLEEENAGLLHLSHIDPLTGVANRRGFSEALEDTWAHSVREQCPVSLLMIDLDWFKAVNDRHGHTYGDECLASVARILLLQGARAGDYLARYGGEEFVLLLPDTDLEGARIVAERMHRAVGMASIVNLDSPYAKRLTVSIGVATMTPVAGVASGMLLEAADQALYEAKRGGRNRVCWQELPEIPLSVAR</sequence>
<evidence type="ECO:0000313" key="6">
    <source>
        <dbReference type="Proteomes" id="UP000290253"/>
    </source>
</evidence>
<dbReference type="OrthoDB" id="9759607at2"/>
<dbReference type="InterPro" id="IPR050469">
    <property type="entry name" value="Diguanylate_Cyclase"/>
</dbReference>
<protein>
    <recommendedName>
        <fullName evidence="1">diguanylate cyclase</fullName>
        <ecNumber evidence="1">2.7.7.65</ecNumber>
    </recommendedName>
</protein>
<dbReference type="SMART" id="SM00267">
    <property type="entry name" value="GGDEF"/>
    <property type="match status" value="1"/>
</dbReference>
<dbReference type="InterPro" id="IPR000160">
    <property type="entry name" value="GGDEF_dom"/>
</dbReference>
<feature type="transmembrane region" description="Helical" evidence="3">
    <location>
        <begin position="74"/>
        <end position="91"/>
    </location>
</feature>
<dbReference type="GO" id="GO:0052621">
    <property type="term" value="F:diguanylate cyclase activity"/>
    <property type="evidence" value="ECO:0007669"/>
    <property type="project" value="UniProtKB-EC"/>
</dbReference>
<dbReference type="PROSITE" id="PS50887">
    <property type="entry name" value="GGDEF"/>
    <property type="match status" value="1"/>
</dbReference>
<keyword evidence="3" id="KW-1133">Transmembrane helix</keyword>
<dbReference type="GO" id="GO:1902201">
    <property type="term" value="P:negative regulation of bacterial-type flagellum-dependent cell motility"/>
    <property type="evidence" value="ECO:0007669"/>
    <property type="project" value="TreeGrafter"/>
</dbReference>
<keyword evidence="3" id="KW-0812">Transmembrane</keyword>
<dbReference type="NCBIfam" id="TIGR00254">
    <property type="entry name" value="GGDEF"/>
    <property type="match status" value="1"/>
</dbReference>
<keyword evidence="3" id="KW-0472">Membrane</keyword>
<dbReference type="InterPro" id="IPR043128">
    <property type="entry name" value="Rev_trsase/Diguanyl_cyclase"/>
</dbReference>
<dbReference type="InterPro" id="IPR029787">
    <property type="entry name" value="Nucleotide_cyclase"/>
</dbReference>
<comment type="catalytic activity">
    <reaction evidence="2">
        <text>2 GTP = 3',3'-c-di-GMP + 2 diphosphate</text>
        <dbReference type="Rhea" id="RHEA:24898"/>
        <dbReference type="ChEBI" id="CHEBI:33019"/>
        <dbReference type="ChEBI" id="CHEBI:37565"/>
        <dbReference type="ChEBI" id="CHEBI:58805"/>
        <dbReference type="EC" id="2.7.7.65"/>
    </reaction>
</comment>
<feature type="transmembrane region" description="Helical" evidence="3">
    <location>
        <begin position="43"/>
        <end position="62"/>
    </location>
</feature>